<dbReference type="HOGENOM" id="CLU_815712_0_0_9"/>
<feature type="region of interest" description="Disordered" evidence="1">
    <location>
        <begin position="160"/>
        <end position="186"/>
    </location>
</feature>
<sequence length="340" mass="39783">MQKFFNIAIVFAILFLGVTVYSNPSYSKNLESTYKKAKEISLMGLKELETNGYIKDRNLLTPSGDTHYKVMDFFKTNRNYFDMTIKEATLLDCKRGDQLCVPVQGDYDKYYDKYYISYLVEFPNMVNRWVFTFYIVDWGDYGPKIHNVYIEREDEYLSKEQDSEAKTKNNAHGAVYNENKQSEYEHNEKVLNTNTRKEPVKLKDGDFSIFYDKKELNFSDEIEKISEVLGAGKVTDLGEPYEGAKTNYLYEKNGISISYYDFIEYIYVEKRGYPTAKGLEVGDSYDRMIELYGEGSIYQGNDEFIVYYYTHQDPDAYKDFFVQLDKATNKVVSYNFATGL</sequence>
<proteinExistence type="predicted"/>
<dbReference type="OrthoDB" id="9772442at2"/>
<evidence type="ECO:0000313" key="2">
    <source>
        <dbReference type="EMBL" id="AHM55628.1"/>
    </source>
</evidence>
<dbReference type="STRING" id="1286171.EAL2_c03250"/>
<protein>
    <submittedName>
        <fullName evidence="2">Uncharacterized protein</fullName>
    </submittedName>
</protein>
<dbReference type="Proteomes" id="UP000019591">
    <property type="component" value="Chromosome"/>
</dbReference>
<name>W8TCW0_PEPAC</name>
<evidence type="ECO:0000256" key="1">
    <source>
        <dbReference type="SAM" id="MobiDB-lite"/>
    </source>
</evidence>
<dbReference type="KEGG" id="eac:EAL2_c03250"/>
<evidence type="ECO:0000313" key="3">
    <source>
        <dbReference type="Proteomes" id="UP000019591"/>
    </source>
</evidence>
<gene>
    <name evidence="2" type="ORF">EAL2_c03250</name>
</gene>
<reference evidence="2 3" key="1">
    <citation type="journal article" date="2014" name="Genome Announc.">
        <title>Complete Genome Sequence of Amino Acid-Utilizing Eubacterium acidaminophilum al-2 (DSM 3953).</title>
        <authorList>
            <person name="Poehlein A."/>
            <person name="Andreesen J.R."/>
            <person name="Daniel R."/>
        </authorList>
    </citation>
    <scope>NUCLEOTIDE SEQUENCE [LARGE SCALE GENOMIC DNA]</scope>
    <source>
        <strain evidence="2 3">DSM 3953</strain>
    </source>
</reference>
<accession>W8TCW0</accession>
<keyword evidence="3" id="KW-1185">Reference proteome</keyword>
<organism evidence="2 3">
    <name type="scientific">Peptoclostridium acidaminophilum DSM 3953</name>
    <dbReference type="NCBI Taxonomy" id="1286171"/>
    <lineage>
        <taxon>Bacteria</taxon>
        <taxon>Bacillati</taxon>
        <taxon>Bacillota</taxon>
        <taxon>Clostridia</taxon>
        <taxon>Peptostreptococcales</taxon>
        <taxon>Peptoclostridiaceae</taxon>
        <taxon>Peptoclostridium</taxon>
    </lineage>
</organism>
<dbReference type="PATRIC" id="fig|1286171.3.peg.265"/>
<dbReference type="EMBL" id="CP007452">
    <property type="protein sequence ID" value="AHM55628.1"/>
    <property type="molecule type" value="Genomic_DNA"/>
</dbReference>
<dbReference type="AlphaFoldDB" id="W8TCW0"/>
<dbReference type="RefSeq" id="WP_025434670.1">
    <property type="nucleotide sequence ID" value="NZ_CP007452.1"/>
</dbReference>